<feature type="domain" description="ODP" evidence="1">
    <location>
        <begin position="49"/>
        <end position="171"/>
    </location>
</feature>
<sequence length="172" mass="19243">MPHPEAAEERTMKGPFKAVKVTDKIYWVGAIHWGLRDFHGYATSRGTTFNAYLVLADKVTLIDTVKTEFKGEMLSRIASILDPSRIDCIVSNHSEMDHSGCLPELVDLVGPQEVFASVMGVKTLREHFPNFAGPIEAVKDGQTVSLGNMSLLFYETRMLHWPESMVAYVPEE</sequence>
<evidence type="ECO:0000313" key="2">
    <source>
        <dbReference type="EMBL" id="GAG21971.1"/>
    </source>
</evidence>
<dbReference type="Gene3D" id="3.60.15.10">
    <property type="entry name" value="Ribonuclease Z/Hydroxyacylglutathione hydrolase-like"/>
    <property type="match status" value="1"/>
</dbReference>
<reference evidence="2" key="1">
    <citation type="journal article" date="2014" name="Front. Microbiol.">
        <title>High frequency of phylogenetically diverse reductive dehalogenase-homologous genes in deep subseafloor sedimentary metagenomes.</title>
        <authorList>
            <person name="Kawai M."/>
            <person name="Futagami T."/>
            <person name="Toyoda A."/>
            <person name="Takaki Y."/>
            <person name="Nishi S."/>
            <person name="Hori S."/>
            <person name="Arai W."/>
            <person name="Tsubouchi T."/>
            <person name="Morono Y."/>
            <person name="Uchiyama I."/>
            <person name="Ito T."/>
            <person name="Fujiyama A."/>
            <person name="Inagaki F."/>
            <person name="Takami H."/>
        </authorList>
    </citation>
    <scope>NUCLEOTIDE SEQUENCE</scope>
    <source>
        <strain evidence="2">Expedition CK06-06</strain>
    </source>
</reference>
<dbReference type="EMBL" id="BARS01039704">
    <property type="protein sequence ID" value="GAG21971.1"/>
    <property type="molecule type" value="Genomic_DNA"/>
</dbReference>
<gene>
    <name evidence="2" type="ORF">S01H1_60608</name>
</gene>
<feature type="non-terminal residue" evidence="2">
    <location>
        <position position="172"/>
    </location>
</feature>
<dbReference type="CDD" id="cd07709">
    <property type="entry name" value="flavodiiron_proteins_MBL-fold"/>
    <property type="match status" value="1"/>
</dbReference>
<comment type="caution">
    <text evidence="2">The sequence shown here is derived from an EMBL/GenBank/DDBJ whole genome shotgun (WGS) entry which is preliminary data.</text>
</comment>
<dbReference type="InterPro" id="IPR036866">
    <property type="entry name" value="RibonucZ/Hydroxyglut_hydro"/>
</dbReference>
<dbReference type="AlphaFoldDB" id="X0XAL9"/>
<accession>X0XAL9</accession>
<dbReference type="SUPFAM" id="SSF56281">
    <property type="entry name" value="Metallo-hydrolase/oxidoreductase"/>
    <property type="match status" value="1"/>
</dbReference>
<organism evidence="2">
    <name type="scientific">marine sediment metagenome</name>
    <dbReference type="NCBI Taxonomy" id="412755"/>
    <lineage>
        <taxon>unclassified sequences</taxon>
        <taxon>metagenomes</taxon>
        <taxon>ecological metagenomes</taxon>
    </lineage>
</organism>
<dbReference type="PANTHER" id="PTHR43717">
    <property type="entry name" value="ANAEROBIC NITRIC OXIDE REDUCTASE FLAVORUBREDOXIN"/>
    <property type="match status" value="1"/>
</dbReference>
<dbReference type="PANTHER" id="PTHR43717:SF1">
    <property type="entry name" value="ANAEROBIC NITRIC OXIDE REDUCTASE FLAVORUBREDOXIN"/>
    <property type="match status" value="1"/>
</dbReference>
<proteinExistence type="predicted"/>
<dbReference type="Pfam" id="PF19583">
    <property type="entry name" value="ODP"/>
    <property type="match status" value="1"/>
</dbReference>
<name>X0XAL9_9ZZZZ</name>
<dbReference type="InterPro" id="IPR045761">
    <property type="entry name" value="ODP_dom"/>
</dbReference>
<protein>
    <recommendedName>
        <fullName evidence="1">ODP domain-containing protein</fullName>
    </recommendedName>
</protein>
<evidence type="ECO:0000259" key="1">
    <source>
        <dbReference type="Pfam" id="PF19583"/>
    </source>
</evidence>